<organism evidence="12 13">
    <name type="scientific">Aurantimonas marianensis</name>
    <dbReference type="NCBI Taxonomy" id="2920428"/>
    <lineage>
        <taxon>Bacteria</taxon>
        <taxon>Pseudomonadati</taxon>
        <taxon>Pseudomonadota</taxon>
        <taxon>Alphaproteobacteria</taxon>
        <taxon>Hyphomicrobiales</taxon>
        <taxon>Aurantimonadaceae</taxon>
        <taxon>Aurantimonas</taxon>
    </lineage>
</organism>
<dbReference type="Proteomes" id="UP001155220">
    <property type="component" value="Unassembled WGS sequence"/>
</dbReference>
<feature type="binding site" evidence="9">
    <location>
        <position position="95"/>
    </location>
    <ligand>
        <name>L-glutamine</name>
        <dbReference type="ChEBI" id="CHEBI:58359"/>
    </ligand>
</feature>
<feature type="binding site" evidence="9">
    <location>
        <position position="291"/>
    </location>
    <ligand>
        <name>ATP</name>
        <dbReference type="ChEBI" id="CHEBI:30616"/>
    </ligand>
</feature>
<dbReference type="SUPFAM" id="SSF52402">
    <property type="entry name" value="Adenine nucleotide alpha hydrolases-like"/>
    <property type="match status" value="1"/>
</dbReference>
<keyword evidence="12" id="KW-0436">Ligase</keyword>
<evidence type="ECO:0000313" key="12">
    <source>
        <dbReference type="EMBL" id="MCP3055006.1"/>
    </source>
</evidence>
<keyword evidence="4 9" id="KW-0547">Nucleotide-binding</keyword>
<accession>A0A9X2H6B3</accession>
<dbReference type="InterPro" id="IPR017932">
    <property type="entry name" value="GATase_2_dom"/>
</dbReference>
<evidence type="ECO:0000256" key="2">
    <source>
        <dbReference type="ARBA" id="ARBA00005752"/>
    </source>
</evidence>
<comment type="similarity">
    <text evidence="2">Belongs to the asparagine synthetase family.</text>
</comment>
<keyword evidence="13" id="KW-1185">Reference proteome</keyword>
<comment type="catalytic activity">
    <reaction evidence="7">
        <text>L-aspartate + L-glutamine + ATP + H2O = L-asparagine + L-glutamate + AMP + diphosphate + H(+)</text>
        <dbReference type="Rhea" id="RHEA:12228"/>
        <dbReference type="ChEBI" id="CHEBI:15377"/>
        <dbReference type="ChEBI" id="CHEBI:15378"/>
        <dbReference type="ChEBI" id="CHEBI:29985"/>
        <dbReference type="ChEBI" id="CHEBI:29991"/>
        <dbReference type="ChEBI" id="CHEBI:30616"/>
        <dbReference type="ChEBI" id="CHEBI:33019"/>
        <dbReference type="ChEBI" id="CHEBI:58048"/>
        <dbReference type="ChEBI" id="CHEBI:58359"/>
        <dbReference type="ChEBI" id="CHEBI:456215"/>
        <dbReference type="EC" id="6.3.5.4"/>
    </reaction>
</comment>
<name>A0A9X2H6B3_9HYPH</name>
<dbReference type="EMBL" id="JALHBS010000039">
    <property type="protein sequence ID" value="MCP3055006.1"/>
    <property type="molecule type" value="Genomic_DNA"/>
</dbReference>
<evidence type="ECO:0000256" key="7">
    <source>
        <dbReference type="ARBA" id="ARBA00048741"/>
    </source>
</evidence>
<evidence type="ECO:0000256" key="10">
    <source>
        <dbReference type="PIRSR" id="PIRSR001589-3"/>
    </source>
</evidence>
<protein>
    <recommendedName>
        <fullName evidence="3">asparagine synthase (glutamine-hydrolyzing)</fullName>
        <ecNumber evidence="3">6.3.5.4</ecNumber>
    </recommendedName>
</protein>
<dbReference type="Pfam" id="PF00733">
    <property type="entry name" value="Asn_synthase"/>
    <property type="match status" value="1"/>
</dbReference>
<gene>
    <name evidence="12" type="primary">asnB</name>
    <name evidence="12" type="ORF">MJ956_07550</name>
</gene>
<dbReference type="InterPro" id="IPR014729">
    <property type="entry name" value="Rossmann-like_a/b/a_fold"/>
</dbReference>
<feature type="site" description="Important for beta-aspartyl-AMP intermediate formation" evidence="10">
    <location>
        <position position="364"/>
    </location>
</feature>
<dbReference type="EC" id="6.3.5.4" evidence="3"/>
<reference evidence="12" key="1">
    <citation type="submission" date="2022-03" db="EMBL/GenBank/DDBJ databases">
        <title>Aurantimonas Liuensis sp. Nov., isolated from the hadal seawater of the Mariana Trench.</title>
        <authorList>
            <person name="Liu R."/>
        </authorList>
    </citation>
    <scope>NUCLEOTIDE SEQUENCE</scope>
    <source>
        <strain evidence="12">LRZ36</strain>
    </source>
</reference>
<dbReference type="InterPro" id="IPR033738">
    <property type="entry name" value="AsnB_N"/>
</dbReference>
<dbReference type="NCBIfam" id="TIGR01536">
    <property type="entry name" value="asn_synth_AEB"/>
    <property type="match status" value="1"/>
</dbReference>
<dbReference type="InterPro" id="IPR001962">
    <property type="entry name" value="Asn_synthase"/>
</dbReference>
<dbReference type="InterPro" id="IPR006426">
    <property type="entry name" value="Asn_synth_AEB"/>
</dbReference>
<dbReference type="GO" id="GO:0004066">
    <property type="term" value="F:asparagine synthase (glutamine-hydrolyzing) activity"/>
    <property type="evidence" value="ECO:0007669"/>
    <property type="project" value="UniProtKB-EC"/>
</dbReference>
<evidence type="ECO:0000256" key="6">
    <source>
        <dbReference type="ARBA" id="ARBA00022962"/>
    </source>
</evidence>
<evidence type="ECO:0000256" key="1">
    <source>
        <dbReference type="ARBA" id="ARBA00005187"/>
    </source>
</evidence>
<dbReference type="Pfam" id="PF13537">
    <property type="entry name" value="GATase_7"/>
    <property type="match status" value="1"/>
</dbReference>
<evidence type="ECO:0000256" key="9">
    <source>
        <dbReference type="PIRSR" id="PIRSR001589-2"/>
    </source>
</evidence>
<dbReference type="PROSITE" id="PS51278">
    <property type="entry name" value="GATASE_TYPE_2"/>
    <property type="match status" value="1"/>
</dbReference>
<dbReference type="InterPro" id="IPR051786">
    <property type="entry name" value="ASN_synthetase/amidase"/>
</dbReference>
<feature type="active site" description="For GATase activity" evidence="8">
    <location>
        <position position="2"/>
    </location>
</feature>
<dbReference type="PANTHER" id="PTHR43284:SF1">
    <property type="entry name" value="ASPARAGINE SYNTHETASE"/>
    <property type="match status" value="1"/>
</dbReference>
<dbReference type="GO" id="GO:0005829">
    <property type="term" value="C:cytosol"/>
    <property type="evidence" value="ECO:0007669"/>
    <property type="project" value="TreeGrafter"/>
</dbReference>
<dbReference type="Gene3D" id="3.60.20.10">
    <property type="entry name" value="Glutamine Phosphoribosylpyrophosphate, subunit 1, domain 1"/>
    <property type="match status" value="1"/>
</dbReference>
<evidence type="ECO:0000256" key="3">
    <source>
        <dbReference type="ARBA" id="ARBA00012737"/>
    </source>
</evidence>
<dbReference type="AlphaFoldDB" id="A0A9X2H6B3"/>
<sequence length="584" mass="63033">MCAIAGCISFADAPDCRDLLAVMRHRGPDTCRQVVDGRVAIGAARLAIIAPRDGAQPMQHAETGISVVFNGEITNAAELRDELSRRGHRFRGHCDTEVVLAAFAAWGEAAPARLSGMFAIAVSFPDRLLLLRDRHGIKPLAFHCDAQADRFLFASEARAIASALSQRPRLDITTLADFAVLGTPIDGATFFEGITELRPGHMMAVTWQGHVQVGPQRSFAHQTRAATACADERMDEAEADERFEAALIAAVRRHLAADTEIVVSLSGGLDSAVLALVMAELTGHPPRTFTVAEDADHPDAIAAERLARLLGAEHEFLDVSFEAFLAAIPATLRAVEQPDRAAGPLFAPLCHRIGLTARCCLNGEGADELMGGYPAYRTPERSLGAIEAALRRVSRAGFAPRDGVYTRIEALRGAQATGTLRDALLVHDRADPLERGHLQPVDRLSMAASVEMRVPYLDDDLGQALGTLPPSVIVGPPGASGKAILRRFATRRYGERARAIVSRPKLMMPEAARGHLNRFRALGDRAIPDRALQCSEFGGLFDDKSDFVLFEMFRRVTFDDDGSVDIREIVADLAGRPEAALAAL</sequence>
<dbReference type="InterPro" id="IPR029055">
    <property type="entry name" value="Ntn_hydrolases_N"/>
</dbReference>
<dbReference type="Gene3D" id="3.40.50.620">
    <property type="entry name" value="HUPs"/>
    <property type="match status" value="1"/>
</dbReference>
<dbReference type="SUPFAM" id="SSF56235">
    <property type="entry name" value="N-terminal nucleophile aminohydrolases (Ntn hydrolases)"/>
    <property type="match status" value="1"/>
</dbReference>
<evidence type="ECO:0000256" key="4">
    <source>
        <dbReference type="ARBA" id="ARBA00022741"/>
    </source>
</evidence>
<comment type="pathway">
    <text evidence="1">Amino-acid biosynthesis; L-asparagine biosynthesis; L-asparagine from L-aspartate (L-Gln route): step 1/1.</text>
</comment>
<keyword evidence="5 9" id="KW-0067">ATP-binding</keyword>
<dbReference type="CDD" id="cd01991">
    <property type="entry name" value="Asn_synthase_B_C"/>
    <property type="match status" value="1"/>
</dbReference>
<proteinExistence type="inferred from homology"/>
<dbReference type="GO" id="GO:0006529">
    <property type="term" value="P:asparagine biosynthetic process"/>
    <property type="evidence" value="ECO:0007669"/>
    <property type="project" value="UniProtKB-KW"/>
</dbReference>
<feature type="domain" description="Glutamine amidotransferase type-2" evidence="11">
    <location>
        <begin position="2"/>
        <end position="208"/>
    </location>
</feature>
<comment type="caution">
    <text evidence="12">The sequence shown here is derived from an EMBL/GenBank/DDBJ whole genome shotgun (WGS) entry which is preliminary data.</text>
</comment>
<evidence type="ECO:0000259" key="11">
    <source>
        <dbReference type="PROSITE" id="PS51278"/>
    </source>
</evidence>
<evidence type="ECO:0000256" key="8">
    <source>
        <dbReference type="PIRSR" id="PIRSR001589-1"/>
    </source>
</evidence>
<dbReference type="GO" id="GO:0005524">
    <property type="term" value="F:ATP binding"/>
    <property type="evidence" value="ECO:0007669"/>
    <property type="project" value="UniProtKB-KW"/>
</dbReference>
<evidence type="ECO:0000256" key="5">
    <source>
        <dbReference type="ARBA" id="ARBA00022840"/>
    </source>
</evidence>
<keyword evidence="6 8" id="KW-0315">Glutamine amidotransferase</keyword>
<dbReference type="RefSeq" id="WP_253963873.1">
    <property type="nucleotide sequence ID" value="NZ_JALHBS010000039.1"/>
</dbReference>
<evidence type="ECO:0000313" key="13">
    <source>
        <dbReference type="Proteomes" id="UP001155220"/>
    </source>
</evidence>
<dbReference type="PIRSF" id="PIRSF001589">
    <property type="entry name" value="Asn_synthetase_glu-h"/>
    <property type="match status" value="1"/>
</dbReference>
<dbReference type="CDD" id="cd00712">
    <property type="entry name" value="AsnB"/>
    <property type="match status" value="1"/>
</dbReference>
<dbReference type="PANTHER" id="PTHR43284">
    <property type="entry name" value="ASPARAGINE SYNTHETASE (GLUTAMINE-HYDROLYZING)"/>
    <property type="match status" value="1"/>
</dbReference>
<keyword evidence="8" id="KW-0028">Amino-acid biosynthesis</keyword>
<keyword evidence="8" id="KW-0061">Asparagine biosynthesis</keyword>